<protein>
    <submittedName>
        <fullName evidence="1">Uncharacterized protein</fullName>
    </submittedName>
</protein>
<dbReference type="Proteomes" id="UP000242224">
    <property type="component" value="Unassembled WGS sequence"/>
</dbReference>
<keyword evidence="2" id="KW-1185">Reference proteome</keyword>
<dbReference type="EMBL" id="MPZS01000001">
    <property type="protein sequence ID" value="OOY13519.1"/>
    <property type="molecule type" value="Genomic_DNA"/>
</dbReference>
<evidence type="ECO:0000313" key="2">
    <source>
        <dbReference type="Proteomes" id="UP000242224"/>
    </source>
</evidence>
<gene>
    <name evidence="1" type="ORF">BMG00_07050</name>
</gene>
<evidence type="ECO:0000313" key="1">
    <source>
        <dbReference type="EMBL" id="OOY13519.1"/>
    </source>
</evidence>
<reference evidence="1 2" key="1">
    <citation type="submission" date="2016-11" db="EMBL/GenBank/DDBJ databases">
        <title>A multilocus sequence analysis scheme for characterization of bacteria in the genus Thioclava.</title>
        <authorList>
            <person name="Liu Y."/>
            <person name="Shao Z."/>
        </authorList>
    </citation>
    <scope>NUCLEOTIDE SEQUENCE [LARGE SCALE GENOMIC DNA]</scope>
    <source>
        <strain evidence="1 2">11.10-0-13</strain>
    </source>
</reference>
<sequence length="115" mass="12469">MRDPQFNEFEKRLHRIDQIHQAGGAFEASGSLGRSYFDSVRPKARRALPLRGVALVLAGALLFKGLMLAEIGQQDYNARVASLADGSIFERIGAWVMHADAATQAIAGVIGPLLH</sequence>
<organism evidence="1 2">
    <name type="scientific">Thioclava marina</name>
    <dbReference type="NCBI Taxonomy" id="1915077"/>
    <lineage>
        <taxon>Bacteria</taxon>
        <taxon>Pseudomonadati</taxon>
        <taxon>Pseudomonadota</taxon>
        <taxon>Alphaproteobacteria</taxon>
        <taxon>Rhodobacterales</taxon>
        <taxon>Paracoccaceae</taxon>
        <taxon>Thioclava</taxon>
    </lineage>
</organism>
<name>A0ABX3MTB9_9RHOB</name>
<accession>A0ABX3MTB9</accession>
<proteinExistence type="predicted"/>
<comment type="caution">
    <text evidence="1">The sequence shown here is derived from an EMBL/GenBank/DDBJ whole genome shotgun (WGS) entry which is preliminary data.</text>
</comment>
<dbReference type="RefSeq" id="WP_078573751.1">
    <property type="nucleotide sequence ID" value="NZ_MPZS01000001.1"/>
</dbReference>